<accession>A0A3B1CCI9</accession>
<dbReference type="SUPFAM" id="SSF48613">
    <property type="entry name" value="Heme oxygenase-like"/>
    <property type="match status" value="1"/>
</dbReference>
<dbReference type="AlphaFoldDB" id="A0A3B1CCI9"/>
<evidence type="ECO:0000313" key="1">
    <source>
        <dbReference type="EMBL" id="VAX28196.1"/>
    </source>
</evidence>
<name>A0A3B1CCI9_9ZZZZ</name>
<dbReference type="SMART" id="SM01236">
    <property type="entry name" value="Haem_oxygenase_2"/>
    <property type="match status" value="1"/>
</dbReference>
<protein>
    <recommendedName>
        <fullName evidence="2">Iron-containing redox enzyme family protein</fullName>
    </recommendedName>
</protein>
<gene>
    <name evidence="1" type="ORF">MNBD_NITROSPIRAE01-2352</name>
</gene>
<evidence type="ECO:0008006" key="2">
    <source>
        <dbReference type="Google" id="ProtNLM"/>
    </source>
</evidence>
<dbReference type="EMBL" id="UOGF01000035">
    <property type="protein sequence ID" value="VAX28196.1"/>
    <property type="molecule type" value="Genomic_DNA"/>
</dbReference>
<dbReference type="Pfam" id="PF14518">
    <property type="entry name" value="Haem_oxygenas_2"/>
    <property type="match status" value="1"/>
</dbReference>
<organism evidence="1">
    <name type="scientific">hydrothermal vent metagenome</name>
    <dbReference type="NCBI Taxonomy" id="652676"/>
    <lineage>
        <taxon>unclassified sequences</taxon>
        <taxon>metagenomes</taxon>
        <taxon>ecological metagenomes</taxon>
    </lineage>
</organism>
<dbReference type="Gene3D" id="1.20.910.10">
    <property type="entry name" value="Heme oxygenase-like"/>
    <property type="match status" value="1"/>
</dbReference>
<proteinExistence type="predicted"/>
<reference evidence="1" key="1">
    <citation type="submission" date="2018-06" db="EMBL/GenBank/DDBJ databases">
        <authorList>
            <person name="Zhirakovskaya E."/>
        </authorList>
    </citation>
    <scope>NUCLEOTIDE SEQUENCE</scope>
</reference>
<sequence>MNKPTIATIEFPGEIQDKKEARSIYKDAENLFATLLTTEALDKNLNKLSPITQNFEQALEQALIAAYQGCLSSEIAHRFLQRILYRINRLKLFWYDDLKLYENERSYYLQGIRDRIEEAWQAWETQHFDLFVLKKLKVGESLREESNNDLDSKPSEVGLFFRDQMGKAGYRRLLEITSLDGLVEASQLSRMLGGVANEIHATLTKLFLEEYGNGRLSRKHSTFFEAMLNEFDMQTAPEVYIDAVPWEVLAGINHSFLLTERKRYYLRYIGGLLYTEVAIPSAFRNYSAAARRLGLPESALGYWDLHIKEDARHGRWMLHDIALPLAGRYPSEAWELVFGYKQQRLMSERAGGAIARSARTADSDFREEN</sequence>
<dbReference type="InterPro" id="IPR016084">
    <property type="entry name" value="Haem_Oase-like_multi-hlx"/>
</dbReference>